<evidence type="ECO:0000313" key="3">
    <source>
        <dbReference type="Proteomes" id="UP000426027"/>
    </source>
</evidence>
<organism evidence="2 3">
    <name type="scientific">Phnomibacter ginsenosidimutans</name>
    <dbReference type="NCBI Taxonomy" id="2676868"/>
    <lineage>
        <taxon>Bacteria</taxon>
        <taxon>Pseudomonadati</taxon>
        <taxon>Bacteroidota</taxon>
        <taxon>Chitinophagia</taxon>
        <taxon>Chitinophagales</taxon>
        <taxon>Chitinophagaceae</taxon>
        <taxon>Phnomibacter</taxon>
    </lineage>
</organism>
<evidence type="ECO:0000313" key="2">
    <source>
        <dbReference type="EMBL" id="QGW28229.1"/>
    </source>
</evidence>
<gene>
    <name evidence="2" type="ORF">GLV81_09085</name>
</gene>
<name>A0A6I6GSU6_9BACT</name>
<protein>
    <recommendedName>
        <fullName evidence="4">CHRD domain-containing protein</fullName>
    </recommendedName>
</protein>
<evidence type="ECO:0000256" key="1">
    <source>
        <dbReference type="SAM" id="SignalP"/>
    </source>
</evidence>
<dbReference type="Proteomes" id="UP000426027">
    <property type="component" value="Chromosome"/>
</dbReference>
<dbReference type="EMBL" id="CP046566">
    <property type="protein sequence ID" value="QGW28229.1"/>
    <property type="molecule type" value="Genomic_DNA"/>
</dbReference>
<feature type="signal peptide" evidence="1">
    <location>
        <begin position="1"/>
        <end position="25"/>
    </location>
</feature>
<dbReference type="KEGG" id="fls:GLV81_09085"/>
<keyword evidence="1" id="KW-0732">Signal</keyword>
<evidence type="ECO:0008006" key="4">
    <source>
        <dbReference type="Google" id="ProtNLM"/>
    </source>
</evidence>
<feature type="chain" id="PRO_5026256027" description="CHRD domain-containing protein" evidence="1">
    <location>
        <begin position="26"/>
        <end position="142"/>
    </location>
</feature>
<dbReference type="RefSeq" id="WP_157478586.1">
    <property type="nucleotide sequence ID" value="NZ_CP046566.1"/>
</dbReference>
<proteinExistence type="predicted"/>
<keyword evidence="3" id="KW-1185">Reference proteome</keyword>
<accession>A0A6I6GSU6</accession>
<reference evidence="2 3" key="1">
    <citation type="submission" date="2019-11" db="EMBL/GenBank/DDBJ databases">
        <authorList>
            <person name="Im W.T."/>
        </authorList>
    </citation>
    <scope>NUCLEOTIDE SEQUENCE [LARGE SCALE GENOMIC DNA]</scope>
    <source>
        <strain evidence="2 3">SB-02</strain>
    </source>
</reference>
<dbReference type="AlphaFoldDB" id="A0A6I6GSU6"/>
<sequence>MLRWRKYLSVALLGVLLVPSWNCKKAIENAQEDFVVSLITNNLWVITLYSENGTDQTALFNGYDFKFNKDLTVYGRIAGQPDAAGTWKGDAAAMTITSAFPNGPAPLSKLTGVWNITRTTLTSVKSTRTENGVVYNLDLQKK</sequence>